<comment type="cofactor">
    <cofactor evidence="1">
        <name>FAD</name>
        <dbReference type="ChEBI" id="CHEBI:57692"/>
    </cofactor>
</comment>
<evidence type="ECO:0000256" key="8">
    <source>
        <dbReference type="ARBA" id="ARBA00023014"/>
    </source>
</evidence>
<dbReference type="InterPro" id="IPR001041">
    <property type="entry name" value="2Fe-2S_ferredoxin-type"/>
</dbReference>
<dbReference type="SUPFAM" id="SSF52343">
    <property type="entry name" value="Ferredoxin reductase-like, C-terminal NADP-linked domain"/>
    <property type="match status" value="1"/>
</dbReference>
<reference evidence="12 13" key="1">
    <citation type="journal article" date="2019" name="Int. J. Syst. Evol. Microbiol.">
        <title>The Global Catalogue of Microorganisms (GCM) 10K type strain sequencing project: providing services to taxonomists for standard genome sequencing and annotation.</title>
        <authorList>
            <consortium name="The Broad Institute Genomics Platform"/>
            <consortium name="The Broad Institute Genome Sequencing Center for Infectious Disease"/>
            <person name="Wu L."/>
            <person name="Ma J."/>
        </authorList>
    </citation>
    <scope>NUCLEOTIDE SEQUENCE [LARGE SCALE GENOMIC DNA]</scope>
    <source>
        <strain evidence="12 13">JCM 16022</strain>
    </source>
</reference>
<dbReference type="InterPro" id="IPR001709">
    <property type="entry name" value="Flavoprot_Pyr_Nucl_cyt_Rdtase"/>
</dbReference>
<dbReference type="Gene3D" id="3.40.50.80">
    <property type="entry name" value="Nucleotide-binding domain of ferredoxin-NADP reductase (FNR) module"/>
    <property type="match status" value="1"/>
</dbReference>
<dbReference type="InterPro" id="IPR012675">
    <property type="entry name" value="Beta-grasp_dom_sf"/>
</dbReference>
<keyword evidence="3" id="KW-0001">2Fe-2S</keyword>
<comment type="caution">
    <text evidence="12">The sequence shown here is derived from an EMBL/GenBank/DDBJ whole genome shotgun (WGS) entry which is preliminary data.</text>
</comment>
<evidence type="ECO:0000256" key="1">
    <source>
        <dbReference type="ARBA" id="ARBA00001974"/>
    </source>
</evidence>
<evidence type="ECO:0000256" key="4">
    <source>
        <dbReference type="ARBA" id="ARBA00022723"/>
    </source>
</evidence>
<protein>
    <submittedName>
        <fullName evidence="12">Ferredoxin--NADP reductase</fullName>
    </submittedName>
</protein>
<dbReference type="InterPro" id="IPR001433">
    <property type="entry name" value="OxRdtase_FAD/NAD-bd"/>
</dbReference>
<keyword evidence="2" id="KW-0285">Flavoprotein</keyword>
<feature type="domain" description="FAD-binding FR-type" evidence="11">
    <location>
        <begin position="11"/>
        <end position="119"/>
    </location>
</feature>
<dbReference type="PRINTS" id="PR00410">
    <property type="entry name" value="PHEHYDRXLASE"/>
</dbReference>
<dbReference type="InterPro" id="IPR008333">
    <property type="entry name" value="Cbr1-like_FAD-bd_dom"/>
</dbReference>
<evidence type="ECO:0000313" key="12">
    <source>
        <dbReference type="EMBL" id="GAA2151193.1"/>
    </source>
</evidence>
<dbReference type="SUPFAM" id="SSF54292">
    <property type="entry name" value="2Fe-2S ferredoxin-like"/>
    <property type="match status" value="1"/>
</dbReference>
<feature type="domain" description="2Fe-2S ferredoxin-type" evidence="10">
    <location>
        <begin position="288"/>
        <end position="377"/>
    </location>
</feature>
<dbReference type="CDD" id="cd00207">
    <property type="entry name" value="fer2"/>
    <property type="match status" value="1"/>
</dbReference>
<evidence type="ECO:0000256" key="2">
    <source>
        <dbReference type="ARBA" id="ARBA00022630"/>
    </source>
</evidence>
<evidence type="ECO:0000259" key="11">
    <source>
        <dbReference type="PROSITE" id="PS51384"/>
    </source>
</evidence>
<feature type="region of interest" description="Disordered" evidence="9">
    <location>
        <begin position="258"/>
        <end position="287"/>
    </location>
</feature>
<evidence type="ECO:0000256" key="5">
    <source>
        <dbReference type="ARBA" id="ARBA00022827"/>
    </source>
</evidence>
<proteinExistence type="predicted"/>
<dbReference type="SUPFAM" id="SSF63380">
    <property type="entry name" value="Riboflavin synthase domain-like"/>
    <property type="match status" value="1"/>
</dbReference>
<dbReference type="PROSITE" id="PS00197">
    <property type="entry name" value="2FE2S_FER_1"/>
    <property type="match status" value="1"/>
</dbReference>
<dbReference type="InterPro" id="IPR017927">
    <property type="entry name" value="FAD-bd_FR_type"/>
</dbReference>
<dbReference type="PRINTS" id="PR00371">
    <property type="entry name" value="FPNCR"/>
</dbReference>
<keyword evidence="5" id="KW-0274">FAD</keyword>
<accession>A0ABN3A040</accession>
<dbReference type="InterPro" id="IPR036010">
    <property type="entry name" value="2Fe-2S_ferredoxin-like_sf"/>
</dbReference>
<sequence length="377" mass="40884">MSNLDTESFEPPSFGLRVVDVVEETADAHSITLEVPAEHAAKFGYRPGQFLTVAVPSDRTGVAARCYSLCSSPTGGAEERLTITVKRTADGYASNWICDNLREGDTLRVLPPSGIFTPESLDHDLLLLAGGSGITPVMSITRTALAQGSGRVVLFYANRDERSVIFAGELARLAAEHPDRLLVVHWLESVQGLPGQDQLRAFAAAYSTYEAFVCGPAPFMKVAVGALKELGFPRARRHQEKFVSLGGNPFGDLHEQETAEHEIHDAESDPDDPDCADEAQEPGPAGPVKLEVELDGADHTFDDWAPGTKLLEHLEAKGVKAPYSCREGECSACAVRLLEGEVRMLHNDVLEQEDLDEGIRLGCQSVPVTDHVKVTYH</sequence>
<evidence type="ECO:0000256" key="3">
    <source>
        <dbReference type="ARBA" id="ARBA00022714"/>
    </source>
</evidence>
<evidence type="ECO:0000256" key="9">
    <source>
        <dbReference type="SAM" id="MobiDB-lite"/>
    </source>
</evidence>
<keyword evidence="4" id="KW-0479">Metal-binding</keyword>
<dbReference type="PROSITE" id="PS51085">
    <property type="entry name" value="2FE2S_FER_2"/>
    <property type="match status" value="1"/>
</dbReference>
<dbReference type="CDD" id="cd06214">
    <property type="entry name" value="PA_degradation_oxidoreductase_like"/>
    <property type="match status" value="1"/>
</dbReference>
<dbReference type="InterPro" id="IPR017938">
    <property type="entry name" value="Riboflavin_synthase-like_b-brl"/>
</dbReference>
<dbReference type="Pfam" id="PF00175">
    <property type="entry name" value="NAD_binding_1"/>
    <property type="match status" value="1"/>
</dbReference>
<feature type="compositionally biased region" description="Basic and acidic residues" evidence="9">
    <location>
        <begin position="258"/>
        <end position="267"/>
    </location>
</feature>
<dbReference type="Proteomes" id="UP001501771">
    <property type="component" value="Unassembled WGS sequence"/>
</dbReference>
<keyword evidence="8" id="KW-0411">Iron-sulfur</keyword>
<dbReference type="Gene3D" id="2.40.30.10">
    <property type="entry name" value="Translation factors"/>
    <property type="match status" value="1"/>
</dbReference>
<dbReference type="EMBL" id="BAAAQR010000011">
    <property type="protein sequence ID" value="GAA2151193.1"/>
    <property type="molecule type" value="Genomic_DNA"/>
</dbReference>
<organism evidence="12 13">
    <name type="scientific">Nocardioides koreensis</name>
    <dbReference type="NCBI Taxonomy" id="433651"/>
    <lineage>
        <taxon>Bacteria</taxon>
        <taxon>Bacillati</taxon>
        <taxon>Actinomycetota</taxon>
        <taxon>Actinomycetes</taxon>
        <taxon>Propionibacteriales</taxon>
        <taxon>Nocardioidaceae</taxon>
        <taxon>Nocardioides</taxon>
    </lineage>
</organism>
<evidence type="ECO:0000256" key="7">
    <source>
        <dbReference type="ARBA" id="ARBA00023004"/>
    </source>
</evidence>
<keyword evidence="13" id="KW-1185">Reference proteome</keyword>
<dbReference type="Gene3D" id="3.10.20.30">
    <property type="match status" value="1"/>
</dbReference>
<dbReference type="InterPro" id="IPR039261">
    <property type="entry name" value="FNR_nucleotide-bd"/>
</dbReference>
<dbReference type="InterPro" id="IPR050415">
    <property type="entry name" value="MRET"/>
</dbReference>
<name>A0ABN3A040_9ACTN</name>
<dbReference type="Pfam" id="PF00111">
    <property type="entry name" value="Fer2"/>
    <property type="match status" value="1"/>
</dbReference>
<evidence type="ECO:0000313" key="13">
    <source>
        <dbReference type="Proteomes" id="UP001501771"/>
    </source>
</evidence>
<gene>
    <name evidence="12" type="ORF">GCM10009844_33050</name>
</gene>
<dbReference type="Pfam" id="PF00970">
    <property type="entry name" value="FAD_binding_6"/>
    <property type="match status" value="1"/>
</dbReference>
<dbReference type="InterPro" id="IPR006058">
    <property type="entry name" value="2Fe2S_fd_BS"/>
</dbReference>
<evidence type="ECO:0000259" key="10">
    <source>
        <dbReference type="PROSITE" id="PS51085"/>
    </source>
</evidence>
<keyword evidence="6" id="KW-0560">Oxidoreductase</keyword>
<dbReference type="PROSITE" id="PS51384">
    <property type="entry name" value="FAD_FR"/>
    <property type="match status" value="1"/>
</dbReference>
<keyword evidence="7" id="KW-0408">Iron</keyword>
<dbReference type="PANTHER" id="PTHR47354">
    <property type="entry name" value="NADH OXIDOREDUCTASE HCR"/>
    <property type="match status" value="1"/>
</dbReference>
<dbReference type="RefSeq" id="WP_344154666.1">
    <property type="nucleotide sequence ID" value="NZ_BAAAQR010000011.1"/>
</dbReference>
<feature type="compositionally biased region" description="Acidic residues" evidence="9">
    <location>
        <begin position="268"/>
        <end position="280"/>
    </location>
</feature>
<dbReference type="PANTHER" id="PTHR47354:SF8">
    <property type="entry name" value="1,2-PHENYLACETYL-COA EPOXIDASE, SUBUNIT E"/>
    <property type="match status" value="1"/>
</dbReference>
<evidence type="ECO:0000256" key="6">
    <source>
        <dbReference type="ARBA" id="ARBA00023002"/>
    </source>
</evidence>